<dbReference type="InterPro" id="IPR001241">
    <property type="entry name" value="Topo_IIA"/>
</dbReference>
<evidence type="ECO:0000256" key="3">
    <source>
        <dbReference type="ARBA" id="ARBA00012895"/>
    </source>
</evidence>
<accession>A0A927QEK0</accession>
<evidence type="ECO:0000256" key="1">
    <source>
        <dbReference type="ARBA" id="ARBA00000185"/>
    </source>
</evidence>
<evidence type="ECO:0000256" key="6">
    <source>
        <dbReference type="ARBA" id="ARBA00023029"/>
    </source>
</evidence>
<dbReference type="AlphaFoldDB" id="A0A927QEK0"/>
<dbReference type="GO" id="GO:0003918">
    <property type="term" value="F:DNA topoisomerase type II (double strand cut, ATP-hydrolyzing) activity"/>
    <property type="evidence" value="ECO:0007669"/>
    <property type="project" value="UniProtKB-EC"/>
</dbReference>
<dbReference type="Pfam" id="PF00204">
    <property type="entry name" value="DNA_gyraseB"/>
    <property type="match status" value="1"/>
</dbReference>
<dbReference type="PRINTS" id="PR00418">
    <property type="entry name" value="TPI2FAMILY"/>
</dbReference>
<comment type="catalytic activity">
    <reaction evidence="1">
        <text>ATP-dependent breakage, passage and rejoining of double-stranded DNA.</text>
        <dbReference type="EC" id="5.6.2.2"/>
    </reaction>
</comment>
<evidence type="ECO:0000256" key="4">
    <source>
        <dbReference type="ARBA" id="ARBA00022741"/>
    </source>
</evidence>
<dbReference type="PANTHER" id="PTHR45866:SF1">
    <property type="entry name" value="DNA GYRASE SUBUNIT B, MITOCHONDRIAL"/>
    <property type="match status" value="1"/>
</dbReference>
<dbReference type="Proteomes" id="UP000661025">
    <property type="component" value="Unassembled WGS sequence"/>
</dbReference>
<dbReference type="EC" id="5.6.2.2" evidence="3"/>
<dbReference type="SUPFAM" id="SSF54211">
    <property type="entry name" value="Ribosomal protein S5 domain 2-like"/>
    <property type="match status" value="1"/>
</dbReference>
<dbReference type="SMART" id="SM00433">
    <property type="entry name" value="TOP2c"/>
    <property type="match status" value="1"/>
</dbReference>
<keyword evidence="5" id="KW-0067">ATP-binding</keyword>
<dbReference type="RefSeq" id="WP_192360823.1">
    <property type="nucleotide sequence ID" value="NZ_CP119182.1"/>
</dbReference>
<reference evidence="10" key="1">
    <citation type="submission" date="2020-09" db="EMBL/GenBank/DDBJ databases">
        <title>Streptomyces canutascabiei sp. nov., which causes potato common scab and is distributed across the world.</title>
        <authorList>
            <person name="Nguyen H.P."/>
            <person name="Weisberg A.J."/>
            <person name="Chang J.H."/>
            <person name="Clarke C.R."/>
        </authorList>
    </citation>
    <scope>NUCLEOTIDE SEQUENCE</scope>
    <source>
        <strain evidence="10">ID-01-6.2a</strain>
    </source>
</reference>
<dbReference type="SUPFAM" id="SSF55874">
    <property type="entry name" value="ATPase domain of HSP90 chaperone/DNA topoisomerase II/histidine kinase"/>
    <property type="match status" value="1"/>
</dbReference>
<dbReference type="CDD" id="cd00329">
    <property type="entry name" value="TopoII_MutL_Trans"/>
    <property type="match status" value="1"/>
</dbReference>
<dbReference type="InterPro" id="IPR000565">
    <property type="entry name" value="Topo_IIA_B"/>
</dbReference>
<dbReference type="InterPro" id="IPR020568">
    <property type="entry name" value="Ribosomal_Su5_D2-typ_SF"/>
</dbReference>
<keyword evidence="8" id="KW-0413">Isomerase</keyword>
<dbReference type="GeneID" id="79928294"/>
<evidence type="ECO:0000259" key="9">
    <source>
        <dbReference type="Pfam" id="PF00204"/>
    </source>
</evidence>
<evidence type="ECO:0000256" key="2">
    <source>
        <dbReference type="ARBA" id="ARBA00010708"/>
    </source>
</evidence>
<evidence type="ECO:0000256" key="7">
    <source>
        <dbReference type="ARBA" id="ARBA00023125"/>
    </source>
</evidence>
<dbReference type="Gene3D" id="3.30.565.10">
    <property type="entry name" value="Histidine kinase-like ATPase, C-terminal domain"/>
    <property type="match status" value="1"/>
</dbReference>
<dbReference type="EMBL" id="JACYXT010000004">
    <property type="protein sequence ID" value="MBD9724003.1"/>
    <property type="molecule type" value="Genomic_DNA"/>
</dbReference>
<keyword evidence="7" id="KW-0238">DNA-binding</keyword>
<keyword evidence="6" id="KW-0799">Topoisomerase</keyword>
<sequence>MSEEAVAYDATRIEVLEWPEAVRKRPGMYVGSTGERGVHQLVFEIAERSVRDVVAGRARSVGITLMADGGVRVTDDGPGVPVEAAGHTDGPGLETLLTGSTGRTGPVDRHAPYLGLFGVGPSVTNALSSRLTAEVRRDGIRWVQEYARGRAITEPTAAGAATGSGTTVTFWPDADIFPAVRCSSAVLSERFRELAFLNRRLDLRLTEEHSPGGSRSERFRFPGGALDFVAFLDEACSGTPLHPNVFGVEREDARMAGTVEVALRWCEGHGEEIRGFANSRPTSEGGTHLTGFLDGLTAAIDAYARGRRLLTASDPDLGADRITEGLTAVVSVKLDRPEYLGATRGRLGGADVRAGVAEVVRESLGAWLEAHPEQARAVVGRLLRRGR</sequence>
<evidence type="ECO:0000313" key="10">
    <source>
        <dbReference type="EMBL" id="MBD9724003.1"/>
    </source>
</evidence>
<gene>
    <name evidence="10" type="ORF">IHE70_12300</name>
</gene>
<organism evidence="10 11">
    <name type="scientific">Streptomyces caniscabiei</name>
    <dbReference type="NCBI Taxonomy" id="2746961"/>
    <lineage>
        <taxon>Bacteria</taxon>
        <taxon>Bacillati</taxon>
        <taxon>Actinomycetota</taxon>
        <taxon>Actinomycetes</taxon>
        <taxon>Kitasatosporales</taxon>
        <taxon>Streptomycetaceae</taxon>
        <taxon>Streptomyces</taxon>
    </lineage>
</organism>
<comment type="similarity">
    <text evidence="2">Belongs to the type II topoisomerase GyrB family.</text>
</comment>
<dbReference type="PANTHER" id="PTHR45866">
    <property type="entry name" value="DNA GYRASE/TOPOISOMERASE SUBUNIT B"/>
    <property type="match status" value="1"/>
</dbReference>
<keyword evidence="4" id="KW-0547">Nucleotide-binding</keyword>
<proteinExistence type="inferred from homology"/>
<evidence type="ECO:0000256" key="5">
    <source>
        <dbReference type="ARBA" id="ARBA00022840"/>
    </source>
</evidence>
<name>A0A927QEK0_9ACTN</name>
<dbReference type="PRINTS" id="PR01159">
    <property type="entry name" value="DNAGYRASEB"/>
</dbReference>
<dbReference type="GO" id="GO:0006265">
    <property type="term" value="P:DNA topological change"/>
    <property type="evidence" value="ECO:0007669"/>
    <property type="project" value="InterPro"/>
</dbReference>
<feature type="domain" description="DNA topoisomerase type IIA subunit B" evidence="9">
    <location>
        <begin position="226"/>
        <end position="384"/>
    </location>
</feature>
<evidence type="ECO:0000256" key="8">
    <source>
        <dbReference type="ARBA" id="ARBA00023235"/>
    </source>
</evidence>
<dbReference type="InterPro" id="IPR036890">
    <property type="entry name" value="HATPase_C_sf"/>
</dbReference>
<dbReference type="GO" id="GO:0003677">
    <property type="term" value="F:DNA binding"/>
    <property type="evidence" value="ECO:0007669"/>
    <property type="project" value="UniProtKB-KW"/>
</dbReference>
<evidence type="ECO:0000313" key="11">
    <source>
        <dbReference type="Proteomes" id="UP000661025"/>
    </source>
</evidence>
<protein>
    <recommendedName>
        <fullName evidence="3">DNA topoisomerase (ATP-hydrolyzing)</fullName>
        <ecNumber evidence="3">5.6.2.2</ecNumber>
    </recommendedName>
</protein>
<comment type="caution">
    <text evidence="10">The sequence shown here is derived from an EMBL/GenBank/DDBJ whole genome shotgun (WGS) entry which is preliminary data.</text>
</comment>
<dbReference type="InterPro" id="IPR014721">
    <property type="entry name" value="Ribsml_uS5_D2-typ_fold_subgr"/>
</dbReference>
<dbReference type="InterPro" id="IPR013506">
    <property type="entry name" value="Topo_IIA_bsu_dom2"/>
</dbReference>
<dbReference type="GO" id="GO:0005524">
    <property type="term" value="F:ATP binding"/>
    <property type="evidence" value="ECO:0007669"/>
    <property type="project" value="UniProtKB-KW"/>
</dbReference>
<dbReference type="Gene3D" id="3.30.230.10">
    <property type="match status" value="1"/>
</dbReference>